<name>A0A4T0X6C4_9ASCO</name>
<reference evidence="13 14" key="1">
    <citation type="journal article" date="2019" name="Front. Genet.">
        <title>Whole-Genome Sequencing of the Opportunistic Yeast Pathogen Candida inconspicua Uncovers Its Hybrid Origin.</title>
        <authorList>
            <person name="Mixao V."/>
            <person name="Hansen A.P."/>
            <person name="Saus E."/>
            <person name="Boekhout T."/>
            <person name="Lass-Florl C."/>
            <person name="Gabaldon T."/>
        </authorList>
    </citation>
    <scope>NUCLEOTIDE SEQUENCE [LARGE SCALE GENOMIC DNA]</scope>
    <source>
        <strain evidence="13 14">CBS 180</strain>
    </source>
</reference>
<dbReference type="AlphaFoldDB" id="A0A4T0X6C4"/>
<dbReference type="SMART" id="SM00066">
    <property type="entry name" value="GAL4"/>
    <property type="match status" value="1"/>
</dbReference>
<keyword evidence="3" id="KW-0479">Metal-binding</keyword>
<dbReference type="OrthoDB" id="2538135at2759"/>
<keyword evidence="7" id="KW-0804">Transcription</keyword>
<dbReference type="PROSITE" id="PS50048">
    <property type="entry name" value="ZN2_CY6_FUNGAL_2"/>
    <property type="match status" value="1"/>
</dbReference>
<evidence type="ECO:0000256" key="7">
    <source>
        <dbReference type="ARBA" id="ARBA00023163"/>
    </source>
</evidence>
<dbReference type="GO" id="GO:0003677">
    <property type="term" value="F:DNA binding"/>
    <property type="evidence" value="ECO:0007669"/>
    <property type="project" value="UniProtKB-KW"/>
</dbReference>
<feature type="domain" description="Zn(2)-C6 fungal-type" evidence="12">
    <location>
        <begin position="19"/>
        <end position="49"/>
    </location>
</feature>
<feature type="compositionally biased region" description="Low complexity" evidence="11">
    <location>
        <begin position="147"/>
        <end position="162"/>
    </location>
</feature>
<evidence type="ECO:0000256" key="2">
    <source>
        <dbReference type="ARBA" id="ARBA00010855"/>
    </source>
</evidence>
<feature type="region of interest" description="Disordered" evidence="11">
    <location>
        <begin position="51"/>
        <end position="91"/>
    </location>
</feature>
<dbReference type="STRING" id="52247.A0A4T0X6C4"/>
<dbReference type="EMBL" id="SELW01000129">
    <property type="protein sequence ID" value="TID30607.1"/>
    <property type="molecule type" value="Genomic_DNA"/>
</dbReference>
<dbReference type="InterPro" id="IPR036864">
    <property type="entry name" value="Zn2-C6_fun-type_DNA-bd_sf"/>
</dbReference>
<evidence type="ECO:0000256" key="5">
    <source>
        <dbReference type="ARBA" id="ARBA00023015"/>
    </source>
</evidence>
<keyword evidence="8" id="KW-0539">Nucleus</keyword>
<keyword evidence="6" id="KW-0238">DNA-binding</keyword>
<keyword evidence="5" id="KW-0805">Transcription regulation</keyword>
<accession>A0A4T0X6C4</accession>
<dbReference type="CDD" id="cd00067">
    <property type="entry name" value="GAL4"/>
    <property type="match status" value="1"/>
</dbReference>
<keyword evidence="14" id="KW-1185">Reference proteome</keyword>
<evidence type="ECO:0000313" key="13">
    <source>
        <dbReference type="EMBL" id="TID30607.1"/>
    </source>
</evidence>
<proteinExistence type="inferred from homology"/>
<evidence type="ECO:0000313" key="14">
    <source>
        <dbReference type="Proteomes" id="UP000307173"/>
    </source>
</evidence>
<dbReference type="Gene3D" id="4.10.240.10">
    <property type="entry name" value="Zn(2)-C6 fungal-type DNA-binding domain"/>
    <property type="match status" value="1"/>
</dbReference>
<feature type="region of interest" description="Disordered" evidence="11">
    <location>
        <begin position="112"/>
        <end position="227"/>
    </location>
</feature>
<dbReference type="GO" id="GO:0008270">
    <property type="term" value="F:zinc ion binding"/>
    <property type="evidence" value="ECO:0007669"/>
    <property type="project" value="InterPro"/>
</dbReference>
<evidence type="ECO:0000259" key="12">
    <source>
        <dbReference type="PROSITE" id="PS50048"/>
    </source>
</evidence>
<organism evidence="13 14">
    <name type="scientific">Pichia inconspicua</name>
    <dbReference type="NCBI Taxonomy" id="52247"/>
    <lineage>
        <taxon>Eukaryota</taxon>
        <taxon>Fungi</taxon>
        <taxon>Dikarya</taxon>
        <taxon>Ascomycota</taxon>
        <taxon>Saccharomycotina</taxon>
        <taxon>Pichiomycetes</taxon>
        <taxon>Pichiales</taxon>
        <taxon>Pichiaceae</taxon>
        <taxon>Pichia</taxon>
    </lineage>
</organism>
<comment type="function">
    <text evidence="9">Transcription factor which regulates nonfermentable carbon utilization.</text>
</comment>
<protein>
    <recommendedName>
        <fullName evidence="10">Glucose starvation modulator protein 1</fullName>
    </recommendedName>
</protein>
<comment type="similarity">
    <text evidence="2">Belongs to the ERT1/acuK family.</text>
</comment>
<sequence>MTKRLPPEIKQQRKPTRVACSFCHSKHLQCDDTRPCRNCVKRGNEVCVDVERRKKKKKSKTSPIKSEDVPLASKGEHATPANKGCDQQQPAQDPLNIIHTGVTTSLGYTTLAQQPDESNPNANSNAFFTAGYTDNGLKARQGPAPEGSQLQLQSQSQSQSPGLGSGPPGSNDSTTQEVHNSNIADVEVPIKRKRGRPRKVREEGDVSSKKPRKPKSNNDINEKEIGKNQENVGLGLINFNLEINSHTNQSSNGLPPLHPNQQSNLLPPPPPPPPPQSTSNLPLLNLANVSLSGMNLDALATPSNSLVKNDSILPSFSDLKGHLFQGFTDMKSPKFDIKPFNMSPLMKDNNFANTNSTNLNLEKKPILQTPHQLSSIIDNNSNIHNSSVQPETPGSPLEFSVTGSSRTNTIDRRNHQLQDQETQQSVPLSNFESTIPDDEFAKLKSRMSSNAPTPNPITPNFINNVLINDFTNSRNPTFKNIDPSEIEHNTVSNEFYNFDNIDDLSKYDSLDDDHDVRPYIMINLDDGTMVSSYPNNSTPNSYVYNADHSLMKNTAKEIPHDFEQTDDYTSPLIMRHVIKTPDDIYLTNIVKAYRYPKAYHALIAYLKKRFNKMQLIEIAKCMAKYRPSFISATKNLFENDLIFTERSFQRTLLEYENLISMSPSPTIIWRRTGEIVALTNEFAVMTGYSKMSLLTKRTFIVELMDDESTINYFKSFSEFAFGDLNATHLTDCNLRKADDNNYLRCSCVWTIKRDVFDIPMLIVGQFLPVLE</sequence>
<dbReference type="InterPro" id="IPR001138">
    <property type="entry name" value="Zn2Cys6_DnaBD"/>
</dbReference>
<evidence type="ECO:0000256" key="9">
    <source>
        <dbReference type="ARBA" id="ARBA00037336"/>
    </source>
</evidence>
<feature type="compositionally biased region" description="Polar residues" evidence="11">
    <location>
        <begin position="171"/>
        <end position="183"/>
    </location>
</feature>
<comment type="subcellular location">
    <subcellularLocation>
        <location evidence="1">Nucleus</location>
    </subcellularLocation>
</comment>
<evidence type="ECO:0000256" key="4">
    <source>
        <dbReference type="ARBA" id="ARBA00022833"/>
    </source>
</evidence>
<dbReference type="InterPro" id="IPR050335">
    <property type="entry name" value="ERT1_acuK_gluconeogen_tf"/>
</dbReference>
<dbReference type="GO" id="GO:0005634">
    <property type="term" value="C:nucleus"/>
    <property type="evidence" value="ECO:0007669"/>
    <property type="project" value="UniProtKB-SubCell"/>
</dbReference>
<evidence type="ECO:0000256" key="8">
    <source>
        <dbReference type="ARBA" id="ARBA00023242"/>
    </source>
</evidence>
<feature type="compositionally biased region" description="Pro residues" evidence="11">
    <location>
        <begin position="266"/>
        <end position="276"/>
    </location>
</feature>
<dbReference type="Pfam" id="PF00172">
    <property type="entry name" value="Zn_clus"/>
    <property type="match status" value="1"/>
</dbReference>
<dbReference type="InterPro" id="IPR056751">
    <property type="entry name" value="PAS_13"/>
</dbReference>
<feature type="compositionally biased region" description="Polar residues" evidence="11">
    <location>
        <begin position="112"/>
        <end position="127"/>
    </location>
</feature>
<gene>
    <name evidence="13" type="ORF">CANINC_000762</name>
</gene>
<feature type="region of interest" description="Disordered" evidence="11">
    <location>
        <begin position="246"/>
        <end position="281"/>
    </location>
</feature>
<evidence type="ECO:0000256" key="3">
    <source>
        <dbReference type="ARBA" id="ARBA00022723"/>
    </source>
</evidence>
<dbReference type="SUPFAM" id="SSF57701">
    <property type="entry name" value="Zn2/Cys6 DNA-binding domain"/>
    <property type="match status" value="1"/>
</dbReference>
<evidence type="ECO:0000256" key="11">
    <source>
        <dbReference type="SAM" id="MobiDB-lite"/>
    </source>
</evidence>
<comment type="caution">
    <text evidence="13">The sequence shown here is derived from an EMBL/GenBank/DDBJ whole genome shotgun (WGS) entry which is preliminary data.</text>
</comment>
<evidence type="ECO:0000256" key="6">
    <source>
        <dbReference type="ARBA" id="ARBA00023125"/>
    </source>
</evidence>
<evidence type="ECO:0000256" key="10">
    <source>
        <dbReference type="ARBA" id="ARBA00039294"/>
    </source>
</evidence>
<keyword evidence="4" id="KW-0862">Zinc</keyword>
<dbReference type="Pfam" id="PF24990">
    <property type="entry name" value="PAS_13"/>
    <property type="match status" value="1"/>
</dbReference>
<evidence type="ECO:0000256" key="1">
    <source>
        <dbReference type="ARBA" id="ARBA00004123"/>
    </source>
</evidence>
<dbReference type="GO" id="GO:0000981">
    <property type="term" value="F:DNA-binding transcription factor activity, RNA polymerase II-specific"/>
    <property type="evidence" value="ECO:0007669"/>
    <property type="project" value="InterPro"/>
</dbReference>
<feature type="region of interest" description="Disordered" evidence="11">
    <location>
        <begin position="380"/>
        <end position="404"/>
    </location>
</feature>
<dbReference type="PROSITE" id="PS00463">
    <property type="entry name" value="ZN2_CY6_FUNGAL_1"/>
    <property type="match status" value="1"/>
</dbReference>
<dbReference type="Proteomes" id="UP000307173">
    <property type="component" value="Unassembled WGS sequence"/>
</dbReference>
<dbReference type="PANTHER" id="PTHR47659">
    <property type="entry name" value="ZN(II)2CYS6 TRANSCRIPTION FACTOR (EUROFUNG)-RELATED"/>
    <property type="match status" value="1"/>
</dbReference>
<dbReference type="PANTHER" id="PTHR47659:SF8">
    <property type="entry name" value="GLUCOSE STARVATION MODULATOR PROTEIN 1"/>
    <property type="match status" value="1"/>
</dbReference>